<sequence length="411" mass="43630">MNKTRYVKHIPLIAICFIAISIALIPDIATAAGLPPMTPSNAMSKVAFFFKKEASSWAPVLQKYARSLFRILLIGSVAWMGITAAIKQEDFKTILGNFIKLIFFACLMFALLKYYKQWANMLISGLASIAVNELRTPDLDPQAVFVTGMKLVSAVLGEMSFYHLIDNVGLIICALAILLSFALIAAQMLLVKCEAYIVMNAGIILLGFGGAEQTRNYATNFLRYSLGIAMKLFVMQLLVGLGTAFINELPTGDLSMQDIFFIIGVAIVLLALTMSIPDIISGIINGSHVSTGQAITSAASTVAMGTMATMGAMKASGFNAFDGVQATRAAAGMANADGASGLGKAGHMAKNLGSAALSTRGQGRMQNIRSAIQGKSELQDLMNSGEAPSAPPMEDKPYQSPAVDLTQGKGE</sequence>
<evidence type="ECO:0000313" key="8">
    <source>
        <dbReference type="Proteomes" id="UP001568358"/>
    </source>
</evidence>
<dbReference type="NCBIfam" id="TIGR02783">
    <property type="entry name" value="TrbL_P"/>
    <property type="match status" value="1"/>
</dbReference>
<name>A0ABV4JWJ9_9BACT</name>
<feature type="transmembrane region" description="Helical" evidence="6">
    <location>
        <begin position="12"/>
        <end position="34"/>
    </location>
</feature>
<comment type="subcellular location">
    <subcellularLocation>
        <location evidence="1">Membrane</location>
        <topology evidence="1">Multi-pass membrane protein</topology>
    </subcellularLocation>
</comment>
<evidence type="ECO:0000256" key="6">
    <source>
        <dbReference type="SAM" id="Phobius"/>
    </source>
</evidence>
<protein>
    <submittedName>
        <fullName evidence="7">P-type conjugative transfer protein TrbL</fullName>
    </submittedName>
</protein>
<dbReference type="Proteomes" id="UP001568358">
    <property type="component" value="Unassembled WGS sequence"/>
</dbReference>
<proteinExistence type="predicted"/>
<reference evidence="7 8" key="1">
    <citation type="submission" date="2024-07" db="EMBL/GenBank/DDBJ databases">
        <title>Active virus-host system and metabolic interactions in a Lokiarchaeon culture.</title>
        <authorList>
            <person name="Ponce Toledo R.I."/>
            <person name="Rodrigues Oliveira T."/>
            <person name="Schleper C."/>
        </authorList>
    </citation>
    <scope>NUCLEOTIDE SEQUENCE [LARGE SCALE GENOMIC DNA]</scope>
    <source>
        <strain evidence="7 8">B35</strain>
    </source>
</reference>
<evidence type="ECO:0000256" key="5">
    <source>
        <dbReference type="SAM" id="MobiDB-lite"/>
    </source>
</evidence>
<feature type="transmembrane region" description="Helical" evidence="6">
    <location>
        <begin position="98"/>
        <end position="115"/>
    </location>
</feature>
<evidence type="ECO:0000256" key="1">
    <source>
        <dbReference type="ARBA" id="ARBA00004141"/>
    </source>
</evidence>
<keyword evidence="8" id="KW-1185">Reference proteome</keyword>
<feature type="transmembrane region" description="Helical" evidence="6">
    <location>
        <begin position="259"/>
        <end position="280"/>
    </location>
</feature>
<evidence type="ECO:0000256" key="4">
    <source>
        <dbReference type="ARBA" id="ARBA00023136"/>
    </source>
</evidence>
<feature type="transmembrane region" description="Helical" evidence="6">
    <location>
        <begin position="224"/>
        <end position="247"/>
    </location>
</feature>
<dbReference type="Pfam" id="PF04610">
    <property type="entry name" value="TrbL"/>
    <property type="match status" value="1"/>
</dbReference>
<feature type="transmembrane region" description="Helical" evidence="6">
    <location>
        <begin position="67"/>
        <end position="86"/>
    </location>
</feature>
<gene>
    <name evidence="7" type="primary">trbL</name>
    <name evidence="7" type="ORF">AB2Z07_16775</name>
</gene>
<feature type="region of interest" description="Disordered" evidence="5">
    <location>
        <begin position="373"/>
        <end position="411"/>
    </location>
</feature>
<dbReference type="InterPro" id="IPR014150">
    <property type="entry name" value="Conjugal_tfr_TrbL"/>
</dbReference>
<dbReference type="EMBL" id="JBFSOO010000033">
    <property type="protein sequence ID" value="MEZ6855123.1"/>
    <property type="molecule type" value="Genomic_DNA"/>
</dbReference>
<evidence type="ECO:0000256" key="2">
    <source>
        <dbReference type="ARBA" id="ARBA00022692"/>
    </source>
</evidence>
<evidence type="ECO:0000313" key="7">
    <source>
        <dbReference type="EMBL" id="MEZ6855123.1"/>
    </source>
</evidence>
<keyword evidence="4 6" id="KW-0472">Membrane</keyword>
<comment type="caution">
    <text evidence="7">The sequence shown here is derived from an EMBL/GenBank/DDBJ whole genome shotgun (WGS) entry which is preliminary data.</text>
</comment>
<dbReference type="RefSeq" id="WP_371151392.1">
    <property type="nucleotide sequence ID" value="NZ_JBFSOO010000033.1"/>
</dbReference>
<dbReference type="InterPro" id="IPR007688">
    <property type="entry name" value="Conjugal_tfr_TrbL/VirB6"/>
</dbReference>
<evidence type="ECO:0000256" key="3">
    <source>
        <dbReference type="ARBA" id="ARBA00022989"/>
    </source>
</evidence>
<organism evidence="7 8">
    <name type="scientific">Halodesulfovibrio aestuarii</name>
    <dbReference type="NCBI Taxonomy" id="126333"/>
    <lineage>
        <taxon>Bacteria</taxon>
        <taxon>Pseudomonadati</taxon>
        <taxon>Thermodesulfobacteriota</taxon>
        <taxon>Desulfovibrionia</taxon>
        <taxon>Desulfovibrionales</taxon>
        <taxon>Desulfovibrionaceae</taxon>
        <taxon>Halodesulfovibrio</taxon>
    </lineage>
</organism>
<keyword evidence="3 6" id="KW-1133">Transmembrane helix</keyword>
<accession>A0ABV4JWJ9</accession>
<feature type="transmembrane region" description="Helical" evidence="6">
    <location>
        <begin position="168"/>
        <end position="189"/>
    </location>
</feature>
<keyword evidence="2 6" id="KW-0812">Transmembrane</keyword>